<evidence type="ECO:0000313" key="1">
    <source>
        <dbReference type="EMBL" id="QQO97537.1"/>
    </source>
</evidence>
<evidence type="ECO:0000313" key="2">
    <source>
        <dbReference type="Proteomes" id="UP000693768"/>
    </source>
</evidence>
<reference evidence="1" key="1">
    <citation type="submission" date="2020-07" db="EMBL/GenBank/DDBJ databases">
        <title>Highly diverse flavobacterial phages as mortality factor during North Sea spring blooms.</title>
        <authorList>
            <person name="Bartlau N."/>
            <person name="Wichels A."/>
            <person name="Krohne G."/>
            <person name="Adriaenssens E.M."/>
            <person name="Heins A."/>
            <person name="Fuchs B.M."/>
            <person name="Amann R."/>
            <person name="Moraru C."/>
        </authorList>
    </citation>
    <scope>NUCLEOTIDE SEQUENCE</scope>
</reference>
<gene>
    <name evidence="1" type="ORF">Molly1_53</name>
</gene>
<proteinExistence type="predicted"/>
<dbReference type="Proteomes" id="UP000693768">
    <property type="component" value="Segment"/>
</dbReference>
<name>A0A8E4UYD9_9CAUD</name>
<organism evidence="1 2">
    <name type="scientific">Maribacter phage Molly_1</name>
    <dbReference type="NCBI Taxonomy" id="2745685"/>
    <lineage>
        <taxon>Viruses</taxon>
        <taxon>Duplodnaviria</taxon>
        <taxon>Heunggongvirae</taxon>
        <taxon>Uroviricota</taxon>
        <taxon>Caudoviricetes</taxon>
        <taxon>Molycolviridae</taxon>
        <taxon>Mollyvirus</taxon>
        <taxon>Mollyvirus molly</taxon>
    </lineage>
</organism>
<accession>A0A8E4UYD9</accession>
<protein>
    <submittedName>
        <fullName evidence="1">Uncharacterized protein</fullName>
    </submittedName>
</protein>
<keyword evidence="2" id="KW-1185">Reference proteome</keyword>
<sequence length="78" mass="8957">MRNLFLNVKKSGQVEIDRFAEAVVNLGFELRCPQDPYQYDYLKIEKGIVTGMKIGNIVIEVLLPTDFFKIIDHLNGNN</sequence>
<dbReference type="EMBL" id="MT732451">
    <property type="protein sequence ID" value="QQO97537.1"/>
    <property type="molecule type" value="Genomic_DNA"/>
</dbReference>